<dbReference type="AlphaFoldDB" id="A0AAW2PYZ6"/>
<dbReference type="EMBL" id="JACGWJ010000016">
    <property type="protein sequence ID" value="KAL0360683.1"/>
    <property type="molecule type" value="Genomic_DNA"/>
</dbReference>
<organism evidence="1">
    <name type="scientific">Sesamum radiatum</name>
    <name type="common">Black benniseed</name>
    <dbReference type="NCBI Taxonomy" id="300843"/>
    <lineage>
        <taxon>Eukaryota</taxon>
        <taxon>Viridiplantae</taxon>
        <taxon>Streptophyta</taxon>
        <taxon>Embryophyta</taxon>
        <taxon>Tracheophyta</taxon>
        <taxon>Spermatophyta</taxon>
        <taxon>Magnoliopsida</taxon>
        <taxon>eudicotyledons</taxon>
        <taxon>Gunneridae</taxon>
        <taxon>Pentapetalae</taxon>
        <taxon>asterids</taxon>
        <taxon>lamiids</taxon>
        <taxon>Lamiales</taxon>
        <taxon>Pedaliaceae</taxon>
        <taxon>Sesamum</taxon>
    </lineage>
</organism>
<accession>A0AAW2PYZ6</accession>
<reference evidence="1" key="1">
    <citation type="submission" date="2020-06" db="EMBL/GenBank/DDBJ databases">
        <authorList>
            <person name="Li T."/>
            <person name="Hu X."/>
            <person name="Zhang T."/>
            <person name="Song X."/>
            <person name="Zhang H."/>
            <person name="Dai N."/>
            <person name="Sheng W."/>
            <person name="Hou X."/>
            <person name="Wei L."/>
        </authorList>
    </citation>
    <scope>NUCLEOTIDE SEQUENCE</scope>
    <source>
        <strain evidence="1">G02</strain>
        <tissue evidence="1">Leaf</tissue>
    </source>
</reference>
<evidence type="ECO:0000313" key="1">
    <source>
        <dbReference type="EMBL" id="KAL0360683.1"/>
    </source>
</evidence>
<proteinExistence type="predicted"/>
<comment type="caution">
    <text evidence="1">The sequence shown here is derived from an EMBL/GenBank/DDBJ whole genome shotgun (WGS) entry which is preliminary data.</text>
</comment>
<protein>
    <submittedName>
        <fullName evidence="1">Uncharacterized protein</fullName>
    </submittedName>
</protein>
<reference evidence="1" key="2">
    <citation type="journal article" date="2024" name="Plant">
        <title>Genomic evolution and insights into agronomic trait innovations of Sesamum species.</title>
        <authorList>
            <person name="Miao H."/>
            <person name="Wang L."/>
            <person name="Qu L."/>
            <person name="Liu H."/>
            <person name="Sun Y."/>
            <person name="Le M."/>
            <person name="Wang Q."/>
            <person name="Wei S."/>
            <person name="Zheng Y."/>
            <person name="Lin W."/>
            <person name="Duan Y."/>
            <person name="Cao H."/>
            <person name="Xiong S."/>
            <person name="Wang X."/>
            <person name="Wei L."/>
            <person name="Li C."/>
            <person name="Ma Q."/>
            <person name="Ju M."/>
            <person name="Zhao R."/>
            <person name="Li G."/>
            <person name="Mu C."/>
            <person name="Tian Q."/>
            <person name="Mei H."/>
            <person name="Zhang T."/>
            <person name="Gao T."/>
            <person name="Zhang H."/>
        </authorList>
    </citation>
    <scope>NUCLEOTIDE SEQUENCE</scope>
    <source>
        <strain evidence="1">G02</strain>
    </source>
</reference>
<name>A0AAW2PYZ6_SESRA</name>
<gene>
    <name evidence="1" type="ORF">Sradi_3752800</name>
</gene>
<sequence>MDPLGLTCYTVPPRQQVEGRVNIVDPAAMHVAVNFLLAEQLRQLIMETVCAALRGSQDGGTGHLSQ</sequence>